<dbReference type="Gene3D" id="1.10.940.10">
    <property type="entry name" value="NusB-like"/>
    <property type="match status" value="1"/>
</dbReference>
<keyword evidence="8 14" id="KW-0808">Transferase</keyword>
<dbReference type="SUPFAM" id="SSF48013">
    <property type="entry name" value="NusB-like"/>
    <property type="match status" value="1"/>
</dbReference>
<dbReference type="GO" id="GO:0009383">
    <property type="term" value="F:rRNA (cytosine-C5-)-methyltransferase activity"/>
    <property type="evidence" value="ECO:0007669"/>
    <property type="project" value="TreeGrafter"/>
</dbReference>
<evidence type="ECO:0000256" key="8">
    <source>
        <dbReference type="ARBA" id="ARBA00022679"/>
    </source>
</evidence>
<dbReference type="Gene3D" id="3.40.50.150">
    <property type="entry name" value="Vaccinia Virus protein VP39"/>
    <property type="match status" value="1"/>
</dbReference>
<dbReference type="OrthoDB" id="9810297at2"/>
<evidence type="ECO:0000313" key="17">
    <source>
        <dbReference type="Proteomes" id="UP000242999"/>
    </source>
</evidence>
<evidence type="ECO:0000313" key="16">
    <source>
        <dbReference type="EMBL" id="SEI47488.1"/>
    </source>
</evidence>
<dbReference type="Gene3D" id="1.10.287.730">
    <property type="entry name" value="Helix hairpin bin"/>
    <property type="match status" value="1"/>
</dbReference>
<dbReference type="NCBIfam" id="NF011494">
    <property type="entry name" value="PRK14902.1"/>
    <property type="match status" value="1"/>
</dbReference>
<dbReference type="InterPro" id="IPR006027">
    <property type="entry name" value="NusB_RsmB_TIM44"/>
</dbReference>
<dbReference type="InterPro" id="IPR023267">
    <property type="entry name" value="RCMT"/>
</dbReference>
<dbReference type="Proteomes" id="UP000242999">
    <property type="component" value="Unassembled WGS sequence"/>
</dbReference>
<dbReference type="InterPro" id="IPR018314">
    <property type="entry name" value="RsmB/NOL1/NOP2-like_CS"/>
</dbReference>
<evidence type="ECO:0000256" key="7">
    <source>
        <dbReference type="ARBA" id="ARBA00022603"/>
    </source>
</evidence>
<comment type="function">
    <text evidence="1">Specifically methylates the cytosine at position 967 (m5C967) of 16S rRNA.</text>
</comment>
<comment type="subcellular location">
    <subcellularLocation>
        <location evidence="2">Cytoplasm</location>
    </subcellularLocation>
</comment>
<comment type="similarity">
    <text evidence="3 14">Belongs to the class I-like SAM-binding methyltransferase superfamily. RsmB/NOP family.</text>
</comment>
<feature type="binding site" evidence="14">
    <location>
        <position position="275"/>
    </location>
    <ligand>
        <name>S-adenosyl-L-methionine</name>
        <dbReference type="ChEBI" id="CHEBI:59789"/>
    </ligand>
</feature>
<feature type="active site" description="Nucleophile" evidence="14">
    <location>
        <position position="375"/>
    </location>
</feature>
<evidence type="ECO:0000256" key="13">
    <source>
        <dbReference type="ARBA" id="ARBA00047283"/>
    </source>
</evidence>
<comment type="catalytic activity">
    <reaction evidence="13">
        <text>cytidine(967) in 16S rRNA + S-adenosyl-L-methionine = 5-methylcytidine(967) in 16S rRNA + S-adenosyl-L-homocysteine + H(+)</text>
        <dbReference type="Rhea" id="RHEA:42748"/>
        <dbReference type="Rhea" id="RHEA-COMP:10219"/>
        <dbReference type="Rhea" id="RHEA-COMP:10220"/>
        <dbReference type="ChEBI" id="CHEBI:15378"/>
        <dbReference type="ChEBI" id="CHEBI:57856"/>
        <dbReference type="ChEBI" id="CHEBI:59789"/>
        <dbReference type="ChEBI" id="CHEBI:74483"/>
        <dbReference type="ChEBI" id="CHEBI:82748"/>
        <dbReference type="EC" id="2.1.1.176"/>
    </reaction>
</comment>
<dbReference type="NCBIfam" id="TIGR00563">
    <property type="entry name" value="rsmB"/>
    <property type="match status" value="1"/>
</dbReference>
<dbReference type="NCBIfam" id="NF008149">
    <property type="entry name" value="PRK10901.1"/>
    <property type="match status" value="1"/>
</dbReference>
<sequence>MNIRTRAAQALCPVLQQKASLTQPLAQAQQGLSAADAALVQEICFGVMRFLPRLQAMSRLLLKQAWKNKDTDLHALLLVGMYQLIYTRIPAHAALSETVEGARELNKTWATKVLNACLRRVQEEGANLVAQANQKQEAAYAHPSWLLKAWKKSFGTDWQAIAEANNQRPPFTVRVNTQAISRDDYLKTLADQGIQAEPAPYATTGVYFAQALKVENLPGFAQGWVSVQDEAAQLAADLLQVKAKMRVLDACCAPGGKSMHLLQAYPQLGELVALDKDPQRLQAVQTSLDRLQPQAPCQLICADAAQPDTWWDGQAFDRILLDAPCSGTGVIRRHPDIKHLRRLSDIDALVAIQQKLLQSLWPLLTPNGILVYATCSTLTRENKDVMANFIYQHPDAEVIKLDTFSWGQASGIGRQLLPQPQGHDGFFYACLKKVAS</sequence>
<accession>A0A1H6QUL6</accession>
<dbReference type="CDD" id="cd02440">
    <property type="entry name" value="AdoMet_MTases"/>
    <property type="match status" value="1"/>
</dbReference>
<keyword evidence="5" id="KW-0963">Cytoplasm</keyword>
<dbReference type="InterPro" id="IPR035926">
    <property type="entry name" value="NusB-like_sf"/>
</dbReference>
<dbReference type="GO" id="GO:0070475">
    <property type="term" value="P:rRNA base methylation"/>
    <property type="evidence" value="ECO:0007669"/>
    <property type="project" value="TreeGrafter"/>
</dbReference>
<dbReference type="PROSITE" id="PS51686">
    <property type="entry name" value="SAM_MT_RSMB_NOP"/>
    <property type="match status" value="1"/>
</dbReference>
<dbReference type="AlphaFoldDB" id="A0A1H6QUL6"/>
<evidence type="ECO:0000256" key="12">
    <source>
        <dbReference type="ARBA" id="ARBA00031088"/>
    </source>
</evidence>
<dbReference type="GO" id="GO:0006355">
    <property type="term" value="P:regulation of DNA-templated transcription"/>
    <property type="evidence" value="ECO:0007669"/>
    <property type="project" value="InterPro"/>
</dbReference>
<evidence type="ECO:0000256" key="5">
    <source>
        <dbReference type="ARBA" id="ARBA00022490"/>
    </source>
</evidence>
<feature type="binding site" evidence="14">
    <location>
        <begin position="251"/>
        <end position="257"/>
    </location>
    <ligand>
        <name>S-adenosyl-L-methionine</name>
        <dbReference type="ChEBI" id="CHEBI:59789"/>
    </ligand>
</feature>
<feature type="domain" description="SAM-dependent MTase RsmB/NOP-type" evidence="15">
    <location>
        <begin position="161"/>
        <end position="434"/>
    </location>
</feature>
<protein>
    <recommendedName>
        <fullName evidence="4">16S rRNA (cytosine(967)-C(5))-methyltransferase</fullName>
        <ecNumber evidence="4">2.1.1.176</ecNumber>
    </recommendedName>
    <alternativeName>
        <fullName evidence="11">16S rRNA m5C967 methyltransferase</fullName>
    </alternativeName>
    <alternativeName>
        <fullName evidence="12">rRNA (cytosine-C(5)-)-methyltransferase RsmB</fullName>
    </alternativeName>
</protein>
<dbReference type="Gene3D" id="3.30.70.1170">
    <property type="entry name" value="Sun protein, domain 3"/>
    <property type="match status" value="1"/>
</dbReference>
<evidence type="ECO:0000256" key="3">
    <source>
        <dbReference type="ARBA" id="ARBA00007494"/>
    </source>
</evidence>
<dbReference type="Pfam" id="PF22458">
    <property type="entry name" value="RsmF-B_ferredox"/>
    <property type="match status" value="1"/>
</dbReference>
<evidence type="ECO:0000256" key="10">
    <source>
        <dbReference type="ARBA" id="ARBA00022884"/>
    </source>
</evidence>
<gene>
    <name evidence="16" type="ORF">SAMN05421831_102228</name>
</gene>
<feature type="binding site" evidence="14">
    <location>
        <position position="303"/>
    </location>
    <ligand>
        <name>S-adenosyl-L-methionine</name>
        <dbReference type="ChEBI" id="CHEBI:59789"/>
    </ligand>
</feature>
<dbReference type="GO" id="GO:0005829">
    <property type="term" value="C:cytosol"/>
    <property type="evidence" value="ECO:0007669"/>
    <property type="project" value="TreeGrafter"/>
</dbReference>
<dbReference type="PROSITE" id="PS01153">
    <property type="entry name" value="NOL1_NOP2_SUN"/>
    <property type="match status" value="1"/>
</dbReference>
<dbReference type="EMBL" id="FNYH01000002">
    <property type="protein sequence ID" value="SEI47488.1"/>
    <property type="molecule type" value="Genomic_DNA"/>
</dbReference>
<feature type="binding site" evidence="14">
    <location>
        <position position="322"/>
    </location>
    <ligand>
        <name>S-adenosyl-L-methionine</name>
        <dbReference type="ChEBI" id="CHEBI:59789"/>
    </ligand>
</feature>
<evidence type="ECO:0000256" key="14">
    <source>
        <dbReference type="PROSITE-ProRule" id="PRU01023"/>
    </source>
</evidence>
<dbReference type="InterPro" id="IPR029063">
    <property type="entry name" value="SAM-dependent_MTases_sf"/>
</dbReference>
<dbReference type="SUPFAM" id="SSF53335">
    <property type="entry name" value="S-adenosyl-L-methionine-dependent methyltransferases"/>
    <property type="match status" value="1"/>
</dbReference>
<evidence type="ECO:0000256" key="11">
    <source>
        <dbReference type="ARBA" id="ARBA00030399"/>
    </source>
</evidence>
<evidence type="ECO:0000256" key="6">
    <source>
        <dbReference type="ARBA" id="ARBA00022552"/>
    </source>
</evidence>
<evidence type="ECO:0000256" key="4">
    <source>
        <dbReference type="ARBA" id="ARBA00012140"/>
    </source>
</evidence>
<keyword evidence="17" id="KW-1185">Reference proteome</keyword>
<dbReference type="PRINTS" id="PR02008">
    <property type="entry name" value="RCMTFAMILY"/>
</dbReference>
<organism evidence="16 17">
    <name type="scientific">Allopseudospirillum japonicum</name>
    <dbReference type="NCBI Taxonomy" id="64971"/>
    <lineage>
        <taxon>Bacteria</taxon>
        <taxon>Pseudomonadati</taxon>
        <taxon>Pseudomonadota</taxon>
        <taxon>Gammaproteobacteria</taxon>
        <taxon>Oceanospirillales</taxon>
        <taxon>Oceanospirillaceae</taxon>
        <taxon>Allopseudospirillum</taxon>
    </lineage>
</organism>
<dbReference type="STRING" id="64971.SAMN05421831_102228"/>
<dbReference type="PANTHER" id="PTHR22807">
    <property type="entry name" value="NOP2 YEAST -RELATED NOL1/NOP2/FMU SUN DOMAIN-CONTAINING"/>
    <property type="match status" value="1"/>
</dbReference>
<evidence type="ECO:0000256" key="1">
    <source>
        <dbReference type="ARBA" id="ARBA00002724"/>
    </source>
</evidence>
<dbReference type="EC" id="2.1.1.176" evidence="4"/>
<evidence type="ECO:0000256" key="2">
    <source>
        <dbReference type="ARBA" id="ARBA00004496"/>
    </source>
</evidence>
<dbReference type="GO" id="GO:0003723">
    <property type="term" value="F:RNA binding"/>
    <property type="evidence" value="ECO:0007669"/>
    <property type="project" value="UniProtKB-UniRule"/>
</dbReference>
<evidence type="ECO:0000259" key="15">
    <source>
        <dbReference type="PROSITE" id="PS51686"/>
    </source>
</evidence>
<dbReference type="RefSeq" id="WP_093308567.1">
    <property type="nucleotide sequence ID" value="NZ_FNYH01000002.1"/>
</dbReference>
<keyword evidence="9 14" id="KW-0949">S-adenosyl-L-methionine</keyword>
<keyword evidence="10 14" id="KW-0694">RNA-binding</keyword>
<dbReference type="Pfam" id="PF01029">
    <property type="entry name" value="NusB"/>
    <property type="match status" value="1"/>
</dbReference>
<dbReference type="Pfam" id="PF01189">
    <property type="entry name" value="Methyltr_RsmB-F"/>
    <property type="match status" value="1"/>
</dbReference>
<dbReference type="PANTHER" id="PTHR22807:SF61">
    <property type="entry name" value="NOL1_NOP2_SUN FAMILY PROTEIN _ ANTITERMINATION NUSB DOMAIN-CONTAINING PROTEIN"/>
    <property type="match status" value="1"/>
</dbReference>
<dbReference type="InterPro" id="IPR001678">
    <property type="entry name" value="MeTrfase_RsmB-F_NOP2_dom"/>
</dbReference>
<dbReference type="InterPro" id="IPR054728">
    <property type="entry name" value="RsmB-like_ferredoxin"/>
</dbReference>
<keyword evidence="6" id="KW-0698">rRNA processing</keyword>
<dbReference type="InterPro" id="IPR049560">
    <property type="entry name" value="MeTrfase_RsmB-F_NOP2_cat"/>
</dbReference>
<evidence type="ECO:0000256" key="9">
    <source>
        <dbReference type="ARBA" id="ARBA00022691"/>
    </source>
</evidence>
<dbReference type="InterPro" id="IPR004573">
    <property type="entry name" value="rRNA_ssu_MeTfrase_B"/>
</dbReference>
<name>A0A1H6QUL6_9GAMM</name>
<reference evidence="17" key="1">
    <citation type="submission" date="2016-10" db="EMBL/GenBank/DDBJ databases">
        <authorList>
            <person name="Varghese N."/>
            <person name="Submissions S."/>
        </authorList>
    </citation>
    <scope>NUCLEOTIDE SEQUENCE [LARGE SCALE GENOMIC DNA]</scope>
    <source>
        <strain evidence="17">DSM 7165</strain>
    </source>
</reference>
<dbReference type="FunFam" id="3.40.50.150:FF:000022">
    <property type="entry name" value="Ribosomal RNA small subunit methyltransferase B"/>
    <property type="match status" value="1"/>
</dbReference>
<keyword evidence="7 14" id="KW-0489">Methyltransferase</keyword>
<proteinExistence type="inferred from homology"/>